<feature type="region of interest" description="Disordered" evidence="7">
    <location>
        <begin position="15"/>
        <end position="48"/>
    </location>
</feature>
<feature type="domain" description="CHASE" evidence="10">
    <location>
        <begin position="276"/>
        <end position="340"/>
    </location>
</feature>
<comment type="caution">
    <text evidence="11">The sequence shown here is derived from an EMBL/GenBank/DDBJ whole genome shotgun (WGS) entry which is preliminary data.</text>
</comment>
<dbReference type="EMBL" id="LGRX02025990">
    <property type="protein sequence ID" value="KAK3251527.1"/>
    <property type="molecule type" value="Genomic_DNA"/>
</dbReference>
<keyword evidence="4 8" id="KW-1133">Transmembrane helix</keyword>
<proteinExistence type="predicted"/>
<evidence type="ECO:0000259" key="10">
    <source>
        <dbReference type="PROSITE" id="PS50839"/>
    </source>
</evidence>
<evidence type="ECO:0000256" key="8">
    <source>
        <dbReference type="SAM" id="Phobius"/>
    </source>
</evidence>
<dbReference type="InterPro" id="IPR001054">
    <property type="entry name" value="A/G_cyclase"/>
</dbReference>
<feature type="compositionally biased region" description="Basic and acidic residues" evidence="7">
    <location>
        <begin position="37"/>
        <end position="48"/>
    </location>
</feature>
<feature type="transmembrane region" description="Helical" evidence="8">
    <location>
        <begin position="104"/>
        <end position="127"/>
    </location>
</feature>
<protein>
    <recommendedName>
        <fullName evidence="13">Guanylate cyclase</fullName>
    </recommendedName>
</protein>
<dbReference type="PANTHER" id="PTHR11920:SF335">
    <property type="entry name" value="GUANYLATE CYCLASE"/>
    <property type="match status" value="1"/>
</dbReference>
<dbReference type="Gene3D" id="3.30.70.1230">
    <property type="entry name" value="Nucleotide cyclase"/>
    <property type="match status" value="1"/>
</dbReference>
<feature type="transmembrane region" description="Helical" evidence="8">
    <location>
        <begin position="457"/>
        <end position="477"/>
    </location>
</feature>
<evidence type="ECO:0000256" key="1">
    <source>
        <dbReference type="ARBA" id="ARBA00004370"/>
    </source>
</evidence>
<dbReference type="GO" id="GO:0007168">
    <property type="term" value="P:receptor guanylyl cyclase signaling pathway"/>
    <property type="evidence" value="ECO:0007669"/>
    <property type="project" value="TreeGrafter"/>
</dbReference>
<evidence type="ECO:0000256" key="7">
    <source>
        <dbReference type="SAM" id="MobiDB-lite"/>
    </source>
</evidence>
<evidence type="ECO:0000259" key="9">
    <source>
        <dbReference type="PROSITE" id="PS50125"/>
    </source>
</evidence>
<dbReference type="FunFam" id="3.30.70.1230:FF:000059">
    <property type="entry name" value="Guanylate cyclase"/>
    <property type="match status" value="1"/>
</dbReference>
<evidence type="ECO:0000256" key="3">
    <source>
        <dbReference type="ARBA" id="ARBA00022741"/>
    </source>
</evidence>
<dbReference type="PANTHER" id="PTHR11920">
    <property type="entry name" value="GUANYLYL CYCLASE"/>
    <property type="match status" value="1"/>
</dbReference>
<evidence type="ECO:0000256" key="5">
    <source>
        <dbReference type="ARBA" id="ARBA00023136"/>
    </source>
</evidence>
<dbReference type="GO" id="GO:0004383">
    <property type="term" value="F:guanylate cyclase activity"/>
    <property type="evidence" value="ECO:0007669"/>
    <property type="project" value="TreeGrafter"/>
</dbReference>
<keyword evidence="6" id="KW-0456">Lyase</keyword>
<sequence length="706" mass="78133">MSKLISPALLWAGAPRPNRTREASTANSDRSSNNCSEIDKPISSKKKQDGKQVSRLWLDKGRFWDQIQPLDEELENASCLSRSVENAWWELKAAKQVLKEHPKIAIAPTTSTIVFLVVALIGVFVVAHSTETSEQEQLDEELALSQLLYAKEEIIIQDEYLRTKASTDEMATALVDGLERAYAPLKMLELYVRQNPVYPYIEDNFPAIAADVMDVADLPGKAYTLGIAPFAVVADKYPFGNNAGAIGHDNLNHCQVVPDEKMEATNNGTDCSPECGLPSETRCYPSRRAITYLSVETRMLTLDGPVTLVQGGYAFIMRHPIFVNVSADPFGVGQYNETFGRSYAAHNCTAPVCYNETSGLRYWGQADSLLSFQRWLDLAQLDLFTQNKIAYRIIDPVKDMVLTSVGSISNEPITKNIIAYNRVLKLETSPDGGWMEHSTAYGSEVANAETPVWRDPLLVSVAIIALYLGAILTMMVVNKRRHKKLLQSMLPTKTLPYIERGRNFCEQFSTITVLFSDIVSYTSMAAEMSPLEVVNMLNELYFLYDKLAEKHGVYKVETIGDAFMCAGGVPDECSPLEGACAIADMGLDMIEATRSFVTSGGLKIQIRVGMHSGPAVAAVVGLKMPHYCLFGDTVNTASRMESNSEAMRVHLSGSTHAILQANETKKYNLTPRGEMNIKGKGKMYTYWLDSPDHLQSFPLLQESAAI</sequence>
<dbReference type="Proteomes" id="UP001190700">
    <property type="component" value="Unassembled WGS sequence"/>
</dbReference>
<dbReference type="AlphaFoldDB" id="A0AAE0F4Y1"/>
<dbReference type="GO" id="GO:0035556">
    <property type="term" value="P:intracellular signal transduction"/>
    <property type="evidence" value="ECO:0007669"/>
    <property type="project" value="InterPro"/>
</dbReference>
<evidence type="ECO:0000256" key="4">
    <source>
        <dbReference type="ARBA" id="ARBA00022989"/>
    </source>
</evidence>
<dbReference type="InterPro" id="IPR050401">
    <property type="entry name" value="Cyclic_nucleotide_synthase"/>
</dbReference>
<dbReference type="GO" id="GO:0005886">
    <property type="term" value="C:plasma membrane"/>
    <property type="evidence" value="ECO:0007669"/>
    <property type="project" value="TreeGrafter"/>
</dbReference>
<keyword evidence="5 8" id="KW-0472">Membrane</keyword>
<dbReference type="SUPFAM" id="SSF55073">
    <property type="entry name" value="Nucleotide cyclase"/>
    <property type="match status" value="1"/>
</dbReference>
<feature type="domain" description="Guanylate cyclase" evidence="9">
    <location>
        <begin position="512"/>
        <end position="641"/>
    </location>
</feature>
<dbReference type="InterPro" id="IPR029787">
    <property type="entry name" value="Nucleotide_cyclase"/>
</dbReference>
<evidence type="ECO:0000256" key="6">
    <source>
        <dbReference type="ARBA" id="ARBA00023239"/>
    </source>
</evidence>
<dbReference type="PROSITE" id="PS50839">
    <property type="entry name" value="CHASE"/>
    <property type="match status" value="1"/>
</dbReference>
<keyword evidence="12" id="KW-1185">Reference proteome</keyword>
<accession>A0AAE0F4Y1</accession>
<reference evidence="11 12" key="1">
    <citation type="journal article" date="2015" name="Genome Biol. Evol.">
        <title>Comparative Genomics of a Bacterivorous Green Alga Reveals Evolutionary Causalities and Consequences of Phago-Mixotrophic Mode of Nutrition.</title>
        <authorList>
            <person name="Burns J.A."/>
            <person name="Paasch A."/>
            <person name="Narechania A."/>
            <person name="Kim E."/>
        </authorList>
    </citation>
    <scope>NUCLEOTIDE SEQUENCE [LARGE SCALE GENOMIC DNA]</scope>
    <source>
        <strain evidence="11 12">PLY_AMNH</strain>
    </source>
</reference>
<feature type="compositionally biased region" description="Polar residues" evidence="7">
    <location>
        <begin position="23"/>
        <end position="36"/>
    </location>
</feature>
<evidence type="ECO:0008006" key="13">
    <source>
        <dbReference type="Google" id="ProtNLM"/>
    </source>
</evidence>
<gene>
    <name evidence="11" type="ORF">CYMTET_39135</name>
</gene>
<dbReference type="GO" id="GO:0001653">
    <property type="term" value="F:peptide receptor activity"/>
    <property type="evidence" value="ECO:0007669"/>
    <property type="project" value="TreeGrafter"/>
</dbReference>
<dbReference type="GO" id="GO:0000166">
    <property type="term" value="F:nucleotide binding"/>
    <property type="evidence" value="ECO:0007669"/>
    <property type="project" value="UniProtKB-KW"/>
</dbReference>
<name>A0AAE0F4Y1_9CHLO</name>
<comment type="subcellular location">
    <subcellularLocation>
        <location evidence="1">Membrane</location>
    </subcellularLocation>
</comment>
<dbReference type="GO" id="GO:0004016">
    <property type="term" value="F:adenylate cyclase activity"/>
    <property type="evidence" value="ECO:0007669"/>
    <property type="project" value="TreeGrafter"/>
</dbReference>
<dbReference type="Pfam" id="PF00211">
    <property type="entry name" value="Guanylate_cyc"/>
    <property type="match status" value="1"/>
</dbReference>
<keyword evidence="3" id="KW-0547">Nucleotide-binding</keyword>
<dbReference type="CDD" id="cd07302">
    <property type="entry name" value="CHD"/>
    <property type="match status" value="1"/>
</dbReference>
<evidence type="ECO:0000313" key="11">
    <source>
        <dbReference type="EMBL" id="KAK3251527.1"/>
    </source>
</evidence>
<dbReference type="InterPro" id="IPR006189">
    <property type="entry name" value="CHASE_dom"/>
</dbReference>
<organism evidence="11 12">
    <name type="scientific">Cymbomonas tetramitiformis</name>
    <dbReference type="NCBI Taxonomy" id="36881"/>
    <lineage>
        <taxon>Eukaryota</taxon>
        <taxon>Viridiplantae</taxon>
        <taxon>Chlorophyta</taxon>
        <taxon>Pyramimonadophyceae</taxon>
        <taxon>Pyramimonadales</taxon>
        <taxon>Pyramimonadaceae</taxon>
        <taxon>Cymbomonas</taxon>
    </lineage>
</organism>
<keyword evidence="2 8" id="KW-0812">Transmembrane</keyword>
<dbReference type="PROSITE" id="PS50125">
    <property type="entry name" value="GUANYLATE_CYCLASE_2"/>
    <property type="match status" value="1"/>
</dbReference>
<evidence type="ECO:0000313" key="12">
    <source>
        <dbReference type="Proteomes" id="UP001190700"/>
    </source>
</evidence>
<dbReference type="SMART" id="SM00044">
    <property type="entry name" value="CYCc"/>
    <property type="match status" value="1"/>
</dbReference>
<evidence type="ECO:0000256" key="2">
    <source>
        <dbReference type="ARBA" id="ARBA00022692"/>
    </source>
</evidence>